<protein>
    <submittedName>
        <fullName evidence="1">Uncharacterized protein</fullName>
    </submittedName>
</protein>
<evidence type="ECO:0000313" key="1">
    <source>
        <dbReference type="EMBL" id="MDR5654217.1"/>
    </source>
</evidence>
<comment type="caution">
    <text evidence="1">The sequence shown here is derived from an EMBL/GenBank/DDBJ whole genome shotgun (WGS) entry which is preliminary data.</text>
</comment>
<reference evidence="1 2" key="1">
    <citation type="submission" date="2023-09" db="EMBL/GenBank/DDBJ databases">
        <title>Xinfangfangia sedmenti sp. nov., isolated the sedment.</title>
        <authorList>
            <person name="Xu L."/>
        </authorList>
    </citation>
    <scope>NUCLEOTIDE SEQUENCE [LARGE SCALE GENOMIC DNA]</scope>
    <source>
        <strain evidence="1 2">LG-4</strain>
    </source>
</reference>
<dbReference type="RefSeq" id="WP_310458391.1">
    <property type="nucleotide sequence ID" value="NZ_JAVKPH010000023.1"/>
</dbReference>
<sequence>MVDYTAAEQHRAAREVEALPEGAMLVRMLGDYAVLRDQARASW</sequence>
<proteinExistence type="predicted"/>
<dbReference type="Proteomes" id="UP001247754">
    <property type="component" value="Unassembled WGS sequence"/>
</dbReference>
<name>A0ABU1FBK0_9RHOB</name>
<keyword evidence="2" id="KW-1185">Reference proteome</keyword>
<dbReference type="EMBL" id="JAVKPH010000023">
    <property type="protein sequence ID" value="MDR5654217.1"/>
    <property type="molecule type" value="Genomic_DNA"/>
</dbReference>
<organism evidence="1 2">
    <name type="scientific">Ruixingdingia sedimenti</name>
    <dbReference type="NCBI Taxonomy" id="3073604"/>
    <lineage>
        <taxon>Bacteria</taxon>
        <taxon>Pseudomonadati</taxon>
        <taxon>Pseudomonadota</taxon>
        <taxon>Alphaproteobacteria</taxon>
        <taxon>Rhodobacterales</taxon>
        <taxon>Paracoccaceae</taxon>
        <taxon>Ruixingdingia</taxon>
    </lineage>
</organism>
<evidence type="ECO:0000313" key="2">
    <source>
        <dbReference type="Proteomes" id="UP001247754"/>
    </source>
</evidence>
<accession>A0ABU1FBK0</accession>
<gene>
    <name evidence="1" type="ORF">RGD00_16510</name>
</gene>